<evidence type="ECO:0000256" key="1">
    <source>
        <dbReference type="SAM" id="MobiDB-lite"/>
    </source>
</evidence>
<keyword evidence="2" id="KW-0812">Transmembrane</keyword>
<organism evidence="3 4">
    <name type="scientific">Chaetoceros tenuissimus</name>
    <dbReference type="NCBI Taxonomy" id="426638"/>
    <lineage>
        <taxon>Eukaryota</taxon>
        <taxon>Sar</taxon>
        <taxon>Stramenopiles</taxon>
        <taxon>Ochrophyta</taxon>
        <taxon>Bacillariophyta</taxon>
        <taxon>Coscinodiscophyceae</taxon>
        <taxon>Chaetocerotophycidae</taxon>
        <taxon>Chaetocerotales</taxon>
        <taxon>Chaetocerotaceae</taxon>
        <taxon>Chaetoceros</taxon>
    </lineage>
</organism>
<keyword evidence="2" id="KW-0472">Membrane</keyword>
<name>A0AAD3CZ98_9STRA</name>
<feature type="region of interest" description="Disordered" evidence="1">
    <location>
        <begin position="128"/>
        <end position="152"/>
    </location>
</feature>
<feature type="transmembrane region" description="Helical" evidence="2">
    <location>
        <begin position="435"/>
        <end position="454"/>
    </location>
</feature>
<feature type="transmembrane region" description="Helical" evidence="2">
    <location>
        <begin position="474"/>
        <end position="493"/>
    </location>
</feature>
<protein>
    <submittedName>
        <fullName evidence="3">Uncharacterized protein</fullName>
    </submittedName>
</protein>
<feature type="compositionally biased region" description="Polar residues" evidence="1">
    <location>
        <begin position="50"/>
        <end position="59"/>
    </location>
</feature>
<gene>
    <name evidence="3" type="ORF">CTEN210_10126</name>
</gene>
<dbReference type="Proteomes" id="UP001054902">
    <property type="component" value="Unassembled WGS sequence"/>
</dbReference>
<sequence>MTSCFIGCKNPSANDGCMSGEDDYSVQHSRLSSISDFSSRASYDSKRIQYSNTNTTFYSGETDKIDNRRQKTEMKVSPSRTRSQSATSSSGDESGSNPYEMLRTRKDAHSDSNSFDVSDVAIPSVKTSTSMDTTNTTGAVMKGSEEHDNMSKNDEIDTYSTIAVGTEKQNDEFEKDRYRPNLSIQTSYSGQEESADDVMTTVGVSNSMESRNKCQEYSNDLAIAVDTEYDYVPPSPKVRMDTMLPLESPRELVDEEIGSFRETNCAFMHLGTMKTLFTIVMGLVSFALTYTCKTSTNFVRLDIPLEVAPSYDHVNYVGLFSIEICRADKEIIVDYKKNIVTIESFSYDDDIEVDAQPHDTSVTQMLASTYFNRSEGNNDSDGDRNKICKVIPLDSEVVDDGLWNACRLFLGFSEWLGGFMIILLICSCIWKTINLVPICVCLLFTYVLQSMSFFFFESKLCKEHGCYQDKGGTIAIGAIVCWFLTWIGSLNMVMHAKDLKREKEVEIGKQKNGKAFIEKHRRSQTTEYEYSSDDDSFRADHLGEV</sequence>
<dbReference type="EMBL" id="BLLK01000047">
    <property type="protein sequence ID" value="GFH53650.1"/>
    <property type="molecule type" value="Genomic_DNA"/>
</dbReference>
<evidence type="ECO:0000313" key="4">
    <source>
        <dbReference type="Proteomes" id="UP001054902"/>
    </source>
</evidence>
<keyword evidence="2" id="KW-1133">Transmembrane helix</keyword>
<proteinExistence type="predicted"/>
<keyword evidence="4" id="KW-1185">Reference proteome</keyword>
<feature type="transmembrane region" description="Helical" evidence="2">
    <location>
        <begin position="408"/>
        <end position="430"/>
    </location>
</feature>
<feature type="region of interest" description="Disordered" evidence="1">
    <location>
        <begin position="50"/>
        <end position="99"/>
    </location>
</feature>
<dbReference type="AlphaFoldDB" id="A0AAD3CZ98"/>
<reference evidence="3 4" key="1">
    <citation type="journal article" date="2021" name="Sci. Rep.">
        <title>The genome of the diatom Chaetoceros tenuissimus carries an ancient integrated fragment of an extant virus.</title>
        <authorList>
            <person name="Hongo Y."/>
            <person name="Kimura K."/>
            <person name="Takaki Y."/>
            <person name="Yoshida Y."/>
            <person name="Baba S."/>
            <person name="Kobayashi G."/>
            <person name="Nagasaki K."/>
            <person name="Hano T."/>
            <person name="Tomaru Y."/>
        </authorList>
    </citation>
    <scope>NUCLEOTIDE SEQUENCE [LARGE SCALE GENOMIC DNA]</scope>
    <source>
        <strain evidence="3 4">NIES-3715</strain>
    </source>
</reference>
<feature type="compositionally biased region" description="Basic and acidic residues" evidence="1">
    <location>
        <begin position="535"/>
        <end position="545"/>
    </location>
</feature>
<feature type="region of interest" description="Disordered" evidence="1">
    <location>
        <begin position="523"/>
        <end position="545"/>
    </location>
</feature>
<evidence type="ECO:0000256" key="2">
    <source>
        <dbReference type="SAM" id="Phobius"/>
    </source>
</evidence>
<feature type="compositionally biased region" description="Low complexity" evidence="1">
    <location>
        <begin position="77"/>
        <end position="96"/>
    </location>
</feature>
<accession>A0AAD3CZ98</accession>
<feature type="compositionally biased region" description="Basic and acidic residues" evidence="1">
    <location>
        <begin position="61"/>
        <end position="74"/>
    </location>
</feature>
<feature type="compositionally biased region" description="Low complexity" evidence="1">
    <location>
        <begin position="128"/>
        <end position="137"/>
    </location>
</feature>
<comment type="caution">
    <text evidence="3">The sequence shown here is derived from an EMBL/GenBank/DDBJ whole genome shotgun (WGS) entry which is preliminary data.</text>
</comment>
<evidence type="ECO:0000313" key="3">
    <source>
        <dbReference type="EMBL" id="GFH53650.1"/>
    </source>
</evidence>
<feature type="compositionally biased region" description="Basic and acidic residues" evidence="1">
    <location>
        <begin position="143"/>
        <end position="152"/>
    </location>
</feature>